<sequence>MTSSTSSSTLPLSPVPSRPLVVQHTLAPPDGRTKYVDIIVDGASPDVSIRYFTWKGALSADYDVLHVHWPELMIRGKKSWKRFARRRALQVLVFRLKRKRIPIVRTLHNVTPHEEGSAAENRSLDLIDRSTSLYLRLNPTTELPTDAEAVTILHGHYIEKFAQHSLPPREPGRILYFGIIRPYKGVDLLLDAFRELPGDDLTLRVVGSPSVGQRELVEERVARDPRTSALLAYVDDDVLVSEIGQAELVVLPYREMHNSGAILVALSLSRPALVPRSPANTALREEVGPGWVIEYDGELTPEVIAEALQTVRTVAADDAPDLSRRDWKVLGEEHAAAYRRAIEIARAVR</sequence>
<comment type="caution">
    <text evidence="1">The sequence shown here is derived from an EMBL/GenBank/DDBJ whole genome shotgun (WGS) entry which is preliminary data.</text>
</comment>
<dbReference type="Proteomes" id="UP000298127">
    <property type="component" value="Unassembled WGS sequence"/>
</dbReference>
<keyword evidence="1" id="KW-0808">Transferase</keyword>
<dbReference type="Pfam" id="PF13692">
    <property type="entry name" value="Glyco_trans_1_4"/>
    <property type="match status" value="1"/>
</dbReference>
<dbReference type="EMBL" id="SPQZ01000004">
    <property type="protein sequence ID" value="TFV96969.1"/>
    <property type="molecule type" value="Genomic_DNA"/>
</dbReference>
<name>A0A4Y9QX63_9MICO</name>
<dbReference type="RefSeq" id="WP_135120925.1">
    <property type="nucleotide sequence ID" value="NZ_SPQZ01000004.1"/>
</dbReference>
<dbReference type="Gene3D" id="3.40.50.2000">
    <property type="entry name" value="Glycogen Phosphorylase B"/>
    <property type="match status" value="2"/>
</dbReference>
<accession>A0A4Y9QX63</accession>
<organism evidence="1 2">
    <name type="scientific">Orlajensenia leifsoniae</name>
    <dbReference type="NCBI Taxonomy" id="2561933"/>
    <lineage>
        <taxon>Bacteria</taxon>
        <taxon>Bacillati</taxon>
        <taxon>Actinomycetota</taxon>
        <taxon>Actinomycetes</taxon>
        <taxon>Micrococcales</taxon>
        <taxon>Microbacteriaceae</taxon>
        <taxon>Orlajensenia</taxon>
    </lineage>
</organism>
<dbReference type="GO" id="GO:0016740">
    <property type="term" value="F:transferase activity"/>
    <property type="evidence" value="ECO:0007669"/>
    <property type="project" value="UniProtKB-KW"/>
</dbReference>
<proteinExistence type="predicted"/>
<dbReference type="AlphaFoldDB" id="A0A4Y9QX63"/>
<dbReference type="SUPFAM" id="SSF53756">
    <property type="entry name" value="UDP-Glycosyltransferase/glycogen phosphorylase"/>
    <property type="match status" value="1"/>
</dbReference>
<evidence type="ECO:0000313" key="2">
    <source>
        <dbReference type="Proteomes" id="UP000298127"/>
    </source>
</evidence>
<reference evidence="1 2" key="1">
    <citation type="journal article" date="2018" name="J. Microbiol.">
        <title>Leifsonia flava sp. nov., a novel actinobacterium isolated from the rhizosphere of Aquilegia viridiflora.</title>
        <authorList>
            <person name="Cai Y."/>
            <person name="Tao W.Z."/>
            <person name="Ma Y.J."/>
            <person name="Cheng J."/>
            <person name="Zhang M.Y."/>
            <person name="Zhang Y.X."/>
        </authorList>
    </citation>
    <scope>NUCLEOTIDE SEQUENCE [LARGE SCALE GENOMIC DNA]</scope>
    <source>
        <strain evidence="1 2">SYP-B2174</strain>
    </source>
</reference>
<gene>
    <name evidence="1" type="ORF">E4M00_13005</name>
</gene>
<evidence type="ECO:0000313" key="1">
    <source>
        <dbReference type="EMBL" id="TFV96969.1"/>
    </source>
</evidence>
<keyword evidence="2" id="KW-1185">Reference proteome</keyword>
<protein>
    <submittedName>
        <fullName evidence="1">Glycosyltransferase</fullName>
    </submittedName>
</protein>